<evidence type="ECO:0000313" key="2">
    <source>
        <dbReference type="Proteomes" id="UP001521209"/>
    </source>
</evidence>
<dbReference type="InterPro" id="IPR009057">
    <property type="entry name" value="Homeodomain-like_sf"/>
</dbReference>
<reference evidence="1 2" key="1">
    <citation type="submission" date="2022-01" db="EMBL/GenBank/DDBJ databases">
        <authorList>
            <person name="Won M."/>
            <person name="Kim S.-J."/>
            <person name="Kwon S.-W."/>
        </authorList>
    </citation>
    <scope>NUCLEOTIDE SEQUENCE [LARGE SCALE GENOMIC DNA]</scope>
    <source>
        <strain evidence="1 2">KCTC 23505</strain>
    </source>
</reference>
<gene>
    <name evidence="1" type="ORF">L2A60_16330</name>
</gene>
<dbReference type="RefSeq" id="WP_235705528.1">
    <property type="nucleotide sequence ID" value="NZ_JAKGBZ010000044.1"/>
</dbReference>
<dbReference type="SUPFAM" id="SSF46689">
    <property type="entry name" value="Homeodomain-like"/>
    <property type="match status" value="1"/>
</dbReference>
<dbReference type="EMBL" id="JAKGBZ010000044">
    <property type="protein sequence ID" value="MCF3948243.1"/>
    <property type="molecule type" value="Genomic_DNA"/>
</dbReference>
<accession>A0ABS9E1L8</accession>
<dbReference type="Proteomes" id="UP001521209">
    <property type="component" value="Unassembled WGS sequence"/>
</dbReference>
<evidence type="ECO:0000313" key="1">
    <source>
        <dbReference type="EMBL" id="MCF3948243.1"/>
    </source>
</evidence>
<name>A0ABS9E1L8_9PROT</name>
<keyword evidence="2" id="KW-1185">Reference proteome</keyword>
<proteinExistence type="predicted"/>
<sequence>MKRHGFLDDESRRDLIELARDGSAAHRLARRANALVLLDAGKSVSEVAEYLLLDEDTIRTWRLLYEEDGIEGLASFGYEGSACRLDDEQQARLIAWITETLPRSTRAIGAWIAAEFGIEYQSRSGLVALLQSSSARPESQVSTRA</sequence>
<organism evidence="1 2">
    <name type="scientific">Acidiphilium iwatense</name>
    <dbReference type="NCBI Taxonomy" id="768198"/>
    <lineage>
        <taxon>Bacteria</taxon>
        <taxon>Pseudomonadati</taxon>
        <taxon>Pseudomonadota</taxon>
        <taxon>Alphaproteobacteria</taxon>
        <taxon>Acetobacterales</taxon>
        <taxon>Acidocellaceae</taxon>
        <taxon>Acidiphilium</taxon>
    </lineage>
</organism>
<protein>
    <submittedName>
        <fullName evidence="1">Helix-turn-helix domain-containing protein</fullName>
    </submittedName>
</protein>
<dbReference type="Pfam" id="PF13551">
    <property type="entry name" value="HTH_29"/>
    <property type="match status" value="1"/>
</dbReference>
<comment type="caution">
    <text evidence="1">The sequence shown here is derived from an EMBL/GenBank/DDBJ whole genome shotgun (WGS) entry which is preliminary data.</text>
</comment>